<dbReference type="PANTHER" id="PTHR20883:SF48">
    <property type="entry name" value="ECTOINE DIOXYGENASE"/>
    <property type="match status" value="1"/>
</dbReference>
<feature type="non-terminal residue" evidence="1">
    <location>
        <position position="1"/>
    </location>
</feature>
<protein>
    <recommendedName>
        <fullName evidence="2">Phytanoyl-CoA dioxygenase family protein</fullName>
    </recommendedName>
</protein>
<dbReference type="SUPFAM" id="SSF51197">
    <property type="entry name" value="Clavaminate synthase-like"/>
    <property type="match status" value="1"/>
</dbReference>
<dbReference type="PANTHER" id="PTHR20883">
    <property type="entry name" value="PHYTANOYL-COA DIOXYGENASE DOMAIN CONTAINING 1"/>
    <property type="match status" value="1"/>
</dbReference>
<gene>
    <name evidence="1" type="ORF">METZ01_LOCUS220484</name>
</gene>
<evidence type="ECO:0008006" key="2">
    <source>
        <dbReference type="Google" id="ProtNLM"/>
    </source>
</evidence>
<dbReference type="GO" id="GO:0046872">
    <property type="term" value="F:metal ion binding"/>
    <property type="evidence" value="ECO:0007669"/>
    <property type="project" value="UniProtKB-ARBA"/>
</dbReference>
<accession>A0A382FXB1</accession>
<evidence type="ECO:0000313" key="1">
    <source>
        <dbReference type="EMBL" id="SVB67630.1"/>
    </source>
</evidence>
<dbReference type="InterPro" id="IPR008775">
    <property type="entry name" value="Phytyl_CoA_dOase-like"/>
</dbReference>
<dbReference type="Pfam" id="PF05721">
    <property type="entry name" value="PhyH"/>
    <property type="match status" value="1"/>
</dbReference>
<dbReference type="AlphaFoldDB" id="A0A382FXB1"/>
<organism evidence="1">
    <name type="scientific">marine metagenome</name>
    <dbReference type="NCBI Taxonomy" id="408172"/>
    <lineage>
        <taxon>unclassified sequences</taxon>
        <taxon>metagenomes</taxon>
        <taxon>ecological metagenomes</taxon>
    </lineage>
</organism>
<name>A0A382FXB1_9ZZZZ</name>
<sequence>RPLMPQDDGYVKLEGSLNHIPELAQICAHPLVLRVAEHFLSTPIYLANNVAMMWCQPGSSPGGIHADWPLGAVPEPFPPWPKLLQTMWMLTDFTEDNGATRMVPGSHLSGRMPRKGDESEEITITGSKGSVLIWHGATWHRSGPNTSSDRHRMGANVAYIPSFIHRPLDGWPLVKRSVYEKLPRRLQGLLERSVEGQEA</sequence>
<dbReference type="EMBL" id="UINC01052372">
    <property type="protein sequence ID" value="SVB67630.1"/>
    <property type="molecule type" value="Genomic_DNA"/>
</dbReference>
<proteinExistence type="predicted"/>
<dbReference type="Gene3D" id="2.60.120.620">
    <property type="entry name" value="q2cbj1_9rhob like domain"/>
    <property type="match status" value="1"/>
</dbReference>
<reference evidence="1" key="1">
    <citation type="submission" date="2018-05" db="EMBL/GenBank/DDBJ databases">
        <authorList>
            <person name="Lanie J.A."/>
            <person name="Ng W.-L."/>
            <person name="Kazmierczak K.M."/>
            <person name="Andrzejewski T.M."/>
            <person name="Davidsen T.M."/>
            <person name="Wayne K.J."/>
            <person name="Tettelin H."/>
            <person name="Glass J.I."/>
            <person name="Rusch D."/>
            <person name="Podicherti R."/>
            <person name="Tsui H.-C.T."/>
            <person name="Winkler M.E."/>
        </authorList>
    </citation>
    <scope>NUCLEOTIDE SEQUENCE</scope>
</reference>
<dbReference type="GO" id="GO:0016491">
    <property type="term" value="F:oxidoreductase activity"/>
    <property type="evidence" value="ECO:0007669"/>
    <property type="project" value="UniProtKB-ARBA"/>
</dbReference>